<dbReference type="Gene3D" id="1.10.443.10">
    <property type="entry name" value="Intergrase catalytic core"/>
    <property type="match status" value="1"/>
</dbReference>
<keyword evidence="4" id="KW-1185">Reference proteome</keyword>
<dbReference type="Pfam" id="PF00589">
    <property type="entry name" value="Phage_integrase"/>
    <property type="match status" value="1"/>
</dbReference>
<dbReference type="InterPro" id="IPR052787">
    <property type="entry name" value="MAVS"/>
</dbReference>
<dbReference type="Proteomes" id="UP001186944">
    <property type="component" value="Unassembled WGS sequence"/>
</dbReference>
<protein>
    <recommendedName>
        <fullName evidence="2">Tyr recombinase domain-containing protein</fullName>
    </recommendedName>
</protein>
<feature type="domain" description="Tyr recombinase" evidence="2">
    <location>
        <begin position="226"/>
        <end position="323"/>
    </location>
</feature>
<dbReference type="EMBL" id="VSWD01000011">
    <property type="protein sequence ID" value="KAK3087935.1"/>
    <property type="molecule type" value="Genomic_DNA"/>
</dbReference>
<dbReference type="InterPro" id="IPR013762">
    <property type="entry name" value="Integrase-like_cat_sf"/>
</dbReference>
<gene>
    <name evidence="3" type="ORF">FSP39_012615</name>
</gene>
<keyword evidence="1" id="KW-0233">DNA recombination</keyword>
<dbReference type="GO" id="GO:0015074">
    <property type="term" value="P:DNA integration"/>
    <property type="evidence" value="ECO:0007669"/>
    <property type="project" value="InterPro"/>
</dbReference>
<dbReference type="AlphaFoldDB" id="A0AA88XM34"/>
<evidence type="ECO:0000313" key="4">
    <source>
        <dbReference type="Proteomes" id="UP001186944"/>
    </source>
</evidence>
<dbReference type="PANTHER" id="PTHR21446:SF6">
    <property type="entry name" value="MITOCHONDRIAL ANTIVIRAL-SIGNALING PROTEIN"/>
    <property type="match status" value="1"/>
</dbReference>
<sequence>ENEKKNTLKNKLMKFTEWCIESGLPVIDFSTVASSELANHLRTFYASATPKQTEARKKSLPENLSIEYHKNTLKNLRAALNRHLKDIGRQIDIVQDKEFKQANDTLNAKLEYMVKSGLSRPTQHKKIISPLDQQKIASYLEDDSNAQVLQYNVWYSLAIHFVSRGLEFHHQLSTTSFEFLHDEVGRRYVTIAHETQQKNRQGGLKEQEAIADKRMYATNEKGCPVAALEKMIEHSDPCASALFCRARRSPVMNIWYTSKALSKTMFTKFMPSISEGAGCVSSYTAHSVRATAIQILSDAGFDTRHIMLMSGHRNEASIRSYSRDCADAQKREKSDVLSCKGDGSSIVPVLPLSSTSSRNEPKSRDLAIASTSTSVCATSGFLANSIFNNCSFNFNMNKETLN</sequence>
<reference evidence="3" key="1">
    <citation type="submission" date="2019-08" db="EMBL/GenBank/DDBJ databases">
        <title>The improved chromosome-level genome for the pearl oyster Pinctada fucata martensii using PacBio sequencing and Hi-C.</title>
        <authorList>
            <person name="Zheng Z."/>
        </authorList>
    </citation>
    <scope>NUCLEOTIDE SEQUENCE</scope>
    <source>
        <strain evidence="3">ZZ-2019</strain>
        <tissue evidence="3">Adductor muscle</tissue>
    </source>
</reference>
<organism evidence="3 4">
    <name type="scientific">Pinctada imbricata</name>
    <name type="common">Atlantic pearl-oyster</name>
    <name type="synonym">Pinctada martensii</name>
    <dbReference type="NCBI Taxonomy" id="66713"/>
    <lineage>
        <taxon>Eukaryota</taxon>
        <taxon>Metazoa</taxon>
        <taxon>Spiralia</taxon>
        <taxon>Lophotrochozoa</taxon>
        <taxon>Mollusca</taxon>
        <taxon>Bivalvia</taxon>
        <taxon>Autobranchia</taxon>
        <taxon>Pteriomorphia</taxon>
        <taxon>Pterioida</taxon>
        <taxon>Pterioidea</taxon>
        <taxon>Pteriidae</taxon>
        <taxon>Pinctada</taxon>
    </lineage>
</organism>
<name>A0AA88XM34_PINIB</name>
<feature type="non-terminal residue" evidence="3">
    <location>
        <position position="1"/>
    </location>
</feature>
<evidence type="ECO:0000256" key="1">
    <source>
        <dbReference type="ARBA" id="ARBA00023172"/>
    </source>
</evidence>
<dbReference type="GO" id="GO:0006310">
    <property type="term" value="P:DNA recombination"/>
    <property type="evidence" value="ECO:0007669"/>
    <property type="project" value="UniProtKB-KW"/>
</dbReference>
<proteinExistence type="predicted"/>
<dbReference type="SUPFAM" id="SSF56349">
    <property type="entry name" value="DNA breaking-rejoining enzymes"/>
    <property type="match status" value="1"/>
</dbReference>
<comment type="caution">
    <text evidence="3">The sequence shown here is derived from an EMBL/GenBank/DDBJ whole genome shotgun (WGS) entry which is preliminary data.</text>
</comment>
<dbReference type="InterPro" id="IPR011010">
    <property type="entry name" value="DNA_brk_join_enz"/>
</dbReference>
<evidence type="ECO:0000259" key="2">
    <source>
        <dbReference type="Pfam" id="PF00589"/>
    </source>
</evidence>
<dbReference type="InterPro" id="IPR002104">
    <property type="entry name" value="Integrase_catalytic"/>
</dbReference>
<evidence type="ECO:0000313" key="3">
    <source>
        <dbReference type="EMBL" id="KAK3087935.1"/>
    </source>
</evidence>
<dbReference type="PANTHER" id="PTHR21446">
    <property type="entry name" value="DUF3504 DOMAIN-CONTAINING PROTEIN"/>
    <property type="match status" value="1"/>
</dbReference>
<dbReference type="GO" id="GO:0003677">
    <property type="term" value="F:DNA binding"/>
    <property type="evidence" value="ECO:0007669"/>
    <property type="project" value="InterPro"/>
</dbReference>
<accession>A0AA88XM34</accession>